<dbReference type="PANTHER" id="PTHR44145:SF3">
    <property type="entry name" value="DNAJ HOMOLOG SUBFAMILY A MEMBER 3, MITOCHONDRIAL"/>
    <property type="match status" value="1"/>
</dbReference>
<dbReference type="InterPro" id="IPR018253">
    <property type="entry name" value="DnaJ_domain_CS"/>
</dbReference>
<dbReference type="Pfam" id="PF00226">
    <property type="entry name" value="DnaJ"/>
    <property type="match status" value="1"/>
</dbReference>
<dbReference type="Gene3D" id="2.60.260.20">
    <property type="entry name" value="Urease metallochaperone UreE, N-terminal domain"/>
    <property type="match status" value="1"/>
</dbReference>
<keyword evidence="1" id="KW-0143">Chaperone</keyword>
<dbReference type="InterPro" id="IPR051938">
    <property type="entry name" value="Apopto_cytoskel_mod"/>
</dbReference>
<reference evidence="5" key="1">
    <citation type="journal article" date="2019" name="Int. J. Syst. Evol. Microbiol.">
        <title>The Global Catalogue of Microorganisms (GCM) 10K type strain sequencing project: providing services to taxonomists for standard genome sequencing and annotation.</title>
        <authorList>
            <consortium name="The Broad Institute Genomics Platform"/>
            <consortium name="The Broad Institute Genome Sequencing Center for Infectious Disease"/>
            <person name="Wu L."/>
            <person name="Ma J."/>
        </authorList>
    </citation>
    <scope>NUCLEOTIDE SEQUENCE [LARGE SCALE GENOMIC DNA]</scope>
    <source>
        <strain evidence="5">NBRC 113072</strain>
    </source>
</reference>
<sequence length="242" mass="24976">MASQDWFDKDFYAVLGVSVDADAKDIKAKYRKLARTHHPDSNPGDAAAEQRFKEIGEAYAVLSDPEERKQYDAVRAMSRGGARFTAGGPGGGMGGAGFEDVFSTIFNQGGGGGTRYSTGGGFGGRTGQEPDLEDLLNMFGQGSGGGFPPGGTQYGAPGGPGGRSGGFGGGFRAPRKGRDIHATAGLSFRQAVEGDTVVVNGVGGKAITARIPRGSRTARRSACPARARRDPVARPPATSCSR</sequence>
<proteinExistence type="predicted"/>
<dbReference type="InterPro" id="IPR008971">
    <property type="entry name" value="HSP40/DnaJ_pept-bd"/>
</dbReference>
<dbReference type="SMART" id="SM00271">
    <property type="entry name" value="DnaJ"/>
    <property type="match status" value="1"/>
</dbReference>
<dbReference type="SUPFAM" id="SSF46565">
    <property type="entry name" value="Chaperone J-domain"/>
    <property type="match status" value="1"/>
</dbReference>
<dbReference type="PROSITE" id="PS00636">
    <property type="entry name" value="DNAJ_1"/>
    <property type="match status" value="1"/>
</dbReference>
<dbReference type="PANTHER" id="PTHR44145">
    <property type="entry name" value="DNAJ HOMOLOG SUBFAMILY A MEMBER 3, MITOCHONDRIAL"/>
    <property type="match status" value="1"/>
</dbReference>
<comment type="caution">
    <text evidence="4">The sequence shown here is derived from an EMBL/GenBank/DDBJ whole genome shotgun (WGS) entry which is preliminary data.</text>
</comment>
<dbReference type="Gene3D" id="1.10.287.110">
    <property type="entry name" value="DnaJ domain"/>
    <property type="match status" value="1"/>
</dbReference>
<organism evidence="4 5">
    <name type="scientific">Mobilicoccus caccae</name>
    <dbReference type="NCBI Taxonomy" id="1859295"/>
    <lineage>
        <taxon>Bacteria</taxon>
        <taxon>Bacillati</taxon>
        <taxon>Actinomycetota</taxon>
        <taxon>Actinomycetes</taxon>
        <taxon>Micrococcales</taxon>
        <taxon>Dermatophilaceae</taxon>
        <taxon>Mobilicoccus</taxon>
    </lineage>
</organism>
<dbReference type="PROSITE" id="PS50076">
    <property type="entry name" value="DNAJ_2"/>
    <property type="match status" value="1"/>
</dbReference>
<keyword evidence="5" id="KW-1185">Reference proteome</keyword>
<dbReference type="InterPro" id="IPR036869">
    <property type="entry name" value="J_dom_sf"/>
</dbReference>
<dbReference type="InterPro" id="IPR001623">
    <property type="entry name" value="DnaJ_domain"/>
</dbReference>
<dbReference type="PRINTS" id="PR00625">
    <property type="entry name" value="JDOMAIN"/>
</dbReference>
<gene>
    <name evidence="4" type="ORF">GCM10025883_01640</name>
</gene>
<dbReference type="EMBL" id="BSUO01000001">
    <property type="protein sequence ID" value="GMA38119.1"/>
    <property type="molecule type" value="Genomic_DNA"/>
</dbReference>
<dbReference type="Proteomes" id="UP001157126">
    <property type="component" value="Unassembled WGS sequence"/>
</dbReference>
<protein>
    <recommendedName>
        <fullName evidence="3">J domain-containing protein</fullName>
    </recommendedName>
</protein>
<evidence type="ECO:0000256" key="1">
    <source>
        <dbReference type="ARBA" id="ARBA00023186"/>
    </source>
</evidence>
<evidence type="ECO:0000313" key="5">
    <source>
        <dbReference type="Proteomes" id="UP001157126"/>
    </source>
</evidence>
<accession>A0ABQ6IK96</accession>
<feature type="domain" description="J" evidence="3">
    <location>
        <begin position="10"/>
        <end position="75"/>
    </location>
</feature>
<dbReference type="CDD" id="cd06257">
    <property type="entry name" value="DnaJ"/>
    <property type="match status" value="1"/>
</dbReference>
<evidence type="ECO:0000259" key="3">
    <source>
        <dbReference type="PROSITE" id="PS50076"/>
    </source>
</evidence>
<name>A0ABQ6IK96_9MICO</name>
<feature type="region of interest" description="Disordered" evidence="2">
    <location>
        <begin position="210"/>
        <end position="242"/>
    </location>
</feature>
<evidence type="ECO:0000313" key="4">
    <source>
        <dbReference type="EMBL" id="GMA38119.1"/>
    </source>
</evidence>
<dbReference type="SUPFAM" id="SSF49493">
    <property type="entry name" value="HSP40/DnaJ peptide-binding domain"/>
    <property type="match status" value="1"/>
</dbReference>
<evidence type="ECO:0000256" key="2">
    <source>
        <dbReference type="SAM" id="MobiDB-lite"/>
    </source>
</evidence>